<accession>D0W464</accession>
<dbReference type="Proteomes" id="UP000003294">
    <property type="component" value="Unassembled WGS sequence"/>
</dbReference>
<sequence>MRARCPVYFMYPFPNKGSRWNTKVYLSYAFTASEPQTGLVYRYPENTNAV</sequence>
<comment type="caution">
    <text evidence="1">The sequence shown here is derived from an EMBL/GenBank/DDBJ whole genome shotgun (WGS) entry which is preliminary data.</text>
</comment>
<evidence type="ECO:0000313" key="1">
    <source>
        <dbReference type="EMBL" id="EEZ71386.1"/>
    </source>
</evidence>
<proteinExistence type="predicted"/>
<dbReference type="AlphaFoldDB" id="D0W464"/>
<reference evidence="1 2" key="1">
    <citation type="submission" date="2009-10" db="EMBL/GenBank/DDBJ databases">
        <authorList>
            <person name="Weinstock G."/>
            <person name="Sodergren E."/>
            <person name="Clifton S."/>
            <person name="Fulton L."/>
            <person name="Fulton B."/>
            <person name="Courtney L."/>
            <person name="Fronick C."/>
            <person name="Harrison M."/>
            <person name="Strong C."/>
            <person name="Farmer C."/>
            <person name="Delahaunty K."/>
            <person name="Markovic C."/>
            <person name="Hall O."/>
            <person name="Minx P."/>
            <person name="Tomlinson C."/>
            <person name="Mitreva M."/>
            <person name="Nelson J."/>
            <person name="Hou S."/>
            <person name="Wollam A."/>
            <person name="Pepin K.H."/>
            <person name="Johnson M."/>
            <person name="Bhonagiri V."/>
            <person name="Nash W.E."/>
            <person name="Warren W."/>
            <person name="Chinwalla A."/>
            <person name="Mardis E.R."/>
            <person name="Wilson R.K."/>
        </authorList>
    </citation>
    <scope>NUCLEOTIDE SEQUENCE [LARGE SCALE GENOMIC DNA]</scope>
    <source>
        <strain evidence="1 2">ATCC 14685</strain>
    </source>
</reference>
<organism evidence="1 2">
    <name type="scientific">Neisseria cinerea ATCC 14685</name>
    <dbReference type="NCBI Taxonomy" id="546262"/>
    <lineage>
        <taxon>Bacteria</taxon>
        <taxon>Pseudomonadati</taxon>
        <taxon>Pseudomonadota</taxon>
        <taxon>Betaproteobacteria</taxon>
        <taxon>Neisseriales</taxon>
        <taxon>Neisseriaceae</taxon>
        <taxon>Neisseria</taxon>
    </lineage>
</organism>
<evidence type="ECO:0000313" key="2">
    <source>
        <dbReference type="Proteomes" id="UP000003294"/>
    </source>
</evidence>
<dbReference type="EMBL" id="ACDY02000008">
    <property type="protein sequence ID" value="EEZ71386.1"/>
    <property type="molecule type" value="Genomic_DNA"/>
</dbReference>
<protein>
    <submittedName>
        <fullName evidence="1">Uncharacterized protein</fullName>
    </submittedName>
</protein>
<dbReference type="STRING" id="546262.NEICINOT_04459"/>
<name>D0W464_NEICI</name>
<gene>
    <name evidence="1" type="ORF">NEICINOT_04459</name>
</gene>